<gene>
    <name evidence="2" type="ORF">FVW20_07175</name>
</gene>
<name>A0ABS0J327_9BACT</name>
<evidence type="ECO:0000313" key="3">
    <source>
        <dbReference type="Proteomes" id="UP001194469"/>
    </source>
</evidence>
<keyword evidence="3" id="KW-1185">Reference proteome</keyword>
<protein>
    <recommendedName>
        <fullName evidence="4">Terminase small subunit</fullName>
    </recommendedName>
</protein>
<sequence length="196" mass="21781">MPNPAPLKDLAAVLAHLVAEGRKIGKSKLYNDMSRGLLRRQQDGSFAHKDVKAYAARLPLVAMPEKEATVVHEYAERKAKAEAEKLEAQAEAERFRNQVRAGKYVLRNDVEVELAVRAGVFATGLRTMFETSLLDFIHLVNGDPRTAQTLLAAFEQRLDAAVNEYARPMEYEAELIDYDDADHTEDDTDDAAHAGA</sequence>
<dbReference type="EMBL" id="VRYY01000168">
    <property type="protein sequence ID" value="MBG3876809.1"/>
    <property type="molecule type" value="Genomic_DNA"/>
</dbReference>
<dbReference type="Proteomes" id="UP001194469">
    <property type="component" value="Unassembled WGS sequence"/>
</dbReference>
<evidence type="ECO:0008006" key="4">
    <source>
        <dbReference type="Google" id="ProtNLM"/>
    </source>
</evidence>
<accession>A0ABS0J327</accession>
<dbReference type="RefSeq" id="WP_196608893.1">
    <property type="nucleotide sequence ID" value="NZ_VRYY01000168.1"/>
</dbReference>
<comment type="caution">
    <text evidence="2">The sequence shown here is derived from an EMBL/GenBank/DDBJ whole genome shotgun (WGS) entry which is preliminary data.</text>
</comment>
<proteinExistence type="predicted"/>
<keyword evidence="1" id="KW-0175">Coiled coil</keyword>
<reference evidence="2 3" key="1">
    <citation type="submission" date="2019-08" db="EMBL/GenBank/DDBJ databases">
        <authorList>
            <person name="Luo N."/>
        </authorList>
    </citation>
    <scope>NUCLEOTIDE SEQUENCE [LARGE SCALE GENOMIC DNA]</scope>
    <source>
        <strain evidence="2 3">NCIMB 9442</strain>
    </source>
</reference>
<evidence type="ECO:0000313" key="2">
    <source>
        <dbReference type="EMBL" id="MBG3876809.1"/>
    </source>
</evidence>
<organism evidence="2 3">
    <name type="scientific">Nitratidesulfovibrio oxamicus</name>
    <dbReference type="NCBI Taxonomy" id="32016"/>
    <lineage>
        <taxon>Bacteria</taxon>
        <taxon>Pseudomonadati</taxon>
        <taxon>Thermodesulfobacteriota</taxon>
        <taxon>Desulfovibrionia</taxon>
        <taxon>Desulfovibrionales</taxon>
        <taxon>Desulfovibrionaceae</taxon>
        <taxon>Nitratidesulfovibrio</taxon>
    </lineage>
</organism>
<feature type="coiled-coil region" evidence="1">
    <location>
        <begin position="71"/>
        <end position="98"/>
    </location>
</feature>
<evidence type="ECO:0000256" key="1">
    <source>
        <dbReference type="SAM" id="Coils"/>
    </source>
</evidence>